<dbReference type="Pfam" id="PF07645">
    <property type="entry name" value="EGF_CA"/>
    <property type="match status" value="1"/>
</dbReference>
<keyword evidence="6" id="KW-0130">Cell adhesion</keyword>
<dbReference type="InterPro" id="IPR001881">
    <property type="entry name" value="EGF-like_Ca-bd_dom"/>
</dbReference>
<dbReference type="OrthoDB" id="14563at2759"/>
<dbReference type="GO" id="GO:0005509">
    <property type="term" value="F:calcium ion binding"/>
    <property type="evidence" value="ECO:0007669"/>
    <property type="project" value="UniProtKB-UniRule"/>
</dbReference>
<evidence type="ECO:0000313" key="15">
    <source>
        <dbReference type="RefSeq" id="XP_019632060.1"/>
    </source>
</evidence>
<feature type="region of interest" description="Disordered" evidence="11">
    <location>
        <begin position="284"/>
        <end position="324"/>
    </location>
</feature>
<evidence type="ECO:0000256" key="4">
    <source>
        <dbReference type="ARBA" id="ARBA00022737"/>
    </source>
</evidence>
<organism evidence="14 15">
    <name type="scientific">Branchiostoma belcheri</name>
    <name type="common">Amphioxus</name>
    <dbReference type="NCBI Taxonomy" id="7741"/>
    <lineage>
        <taxon>Eukaryota</taxon>
        <taxon>Metazoa</taxon>
        <taxon>Chordata</taxon>
        <taxon>Cephalochordata</taxon>
        <taxon>Leptocardii</taxon>
        <taxon>Amphioxiformes</taxon>
        <taxon>Branchiostomatidae</taxon>
        <taxon>Branchiostoma</taxon>
    </lineage>
</organism>
<dbReference type="Gene3D" id="4.10.1080.10">
    <property type="entry name" value="TSP type-3 repeat"/>
    <property type="match status" value="3"/>
</dbReference>
<sequence>MSEIDECYSSPCRNGGTCRNLINSYRCDCKPGWSGVNCQEDANECDQNLHDCQQICLNIHGGFSCGCDDGFSLNDDGKTCSVDCPPGTFHDLTTDTCEYCPVGEYQDQPCEVGWAGSHDGLTCGLDGDQDGYPDVPLPCNDTRCNKDNCPGIPNSGQDNADGDEMGDACDDDMDNDGFLNIEDNCPLLVNVNQTDSDSDGVGDVCDNCPTDINTDQRDTDGDGVGDVCDSDADSDGIIDTQDNCPFMANDEQEDSDGDGIGDVCDNCPMVANVDQSDLDQNSIGDACIDNADSDADGIPNSSDNCPDIPNSQQLDTDKDGAGDLCDDDDDGDTLVDDVDTCRLVPSLDNRDFDGDGVGDVCTGDFDMDGVPDADDVCPESGVIARTDFRNYQTVDLVGSSDNPPVWEFLNEGTEIVQKANSDPGLVLGPDNFGNLDYRGTVFVNTQVDDDFVGFVFSYQSNSRFYLMSWKQAGDSSGGQAGVQLKLVNSTTGPGDDLSLALWKGEEVPGQTKLLWEDPNKVGWSYNTAYRWELKHRVDIGLIRFRLYSGSLLVVDSGDVLDASLRGGRLGVYCYSQENVIWSDLVTKCDGNTPST</sequence>
<keyword evidence="4" id="KW-0677">Repeat</keyword>
<dbReference type="KEGG" id="bbel:109475738"/>
<evidence type="ECO:0000256" key="8">
    <source>
        <dbReference type="ARBA" id="ARBA00023180"/>
    </source>
</evidence>
<keyword evidence="14" id="KW-1185">Reference proteome</keyword>
<dbReference type="SUPFAM" id="SSF57196">
    <property type="entry name" value="EGF/Laminin"/>
    <property type="match status" value="2"/>
</dbReference>
<feature type="disulfide bond" evidence="9">
    <location>
        <begin position="29"/>
        <end position="38"/>
    </location>
</feature>
<dbReference type="InterPro" id="IPR013320">
    <property type="entry name" value="ConA-like_dom_sf"/>
</dbReference>
<dbReference type="GO" id="GO:0005576">
    <property type="term" value="C:extracellular region"/>
    <property type="evidence" value="ECO:0007669"/>
    <property type="project" value="InterPro"/>
</dbReference>
<gene>
    <name evidence="15" type="primary">LOC109475738</name>
</gene>
<evidence type="ECO:0000256" key="3">
    <source>
        <dbReference type="ARBA" id="ARBA00022729"/>
    </source>
</evidence>
<feature type="compositionally biased region" description="Polar residues" evidence="11">
    <location>
        <begin position="299"/>
        <end position="314"/>
    </location>
</feature>
<dbReference type="InterPro" id="IPR049883">
    <property type="entry name" value="NOTCH1_EGF-like"/>
</dbReference>
<evidence type="ECO:0000259" key="13">
    <source>
        <dbReference type="PROSITE" id="PS51236"/>
    </source>
</evidence>
<dbReference type="InterPro" id="IPR028974">
    <property type="entry name" value="TSP_type-3_rpt"/>
</dbReference>
<dbReference type="PANTHER" id="PTHR10199:SF100">
    <property type="entry name" value="THROMBOSPONDIN, ISOFORM A"/>
    <property type="match status" value="1"/>
</dbReference>
<feature type="domain" description="EGF-like" evidence="12">
    <location>
        <begin position="3"/>
        <end position="39"/>
    </location>
</feature>
<proteinExistence type="inferred from homology"/>
<dbReference type="InterPro" id="IPR013032">
    <property type="entry name" value="EGF-like_CS"/>
</dbReference>
<name>A0A6P4YRI4_BRABE</name>
<comment type="caution">
    <text evidence="9">Lacks conserved residue(s) required for the propagation of feature annotation.</text>
</comment>
<dbReference type="PRINTS" id="PR00010">
    <property type="entry name" value="EGFBLOOD"/>
</dbReference>
<dbReference type="PROSITE" id="PS00010">
    <property type="entry name" value="ASX_HYDROXYL"/>
    <property type="match status" value="1"/>
</dbReference>
<evidence type="ECO:0000256" key="11">
    <source>
        <dbReference type="SAM" id="MobiDB-lite"/>
    </source>
</evidence>
<dbReference type="Gene3D" id="2.10.25.10">
    <property type="entry name" value="Laminin"/>
    <property type="match status" value="2"/>
</dbReference>
<dbReference type="PANTHER" id="PTHR10199">
    <property type="entry name" value="THROMBOSPONDIN"/>
    <property type="match status" value="1"/>
</dbReference>
<dbReference type="InterPro" id="IPR000742">
    <property type="entry name" value="EGF"/>
</dbReference>
<keyword evidence="5 10" id="KW-0106">Calcium</keyword>
<dbReference type="PROSITE" id="PS01187">
    <property type="entry name" value="EGF_CA"/>
    <property type="match status" value="2"/>
</dbReference>
<dbReference type="RefSeq" id="XP_019632060.1">
    <property type="nucleotide sequence ID" value="XM_019776501.1"/>
</dbReference>
<dbReference type="GeneID" id="109475738"/>
<dbReference type="SMART" id="SM00181">
    <property type="entry name" value="EGF"/>
    <property type="match status" value="2"/>
</dbReference>
<evidence type="ECO:0000256" key="6">
    <source>
        <dbReference type="ARBA" id="ARBA00022889"/>
    </source>
</evidence>
<dbReference type="Pfam" id="PF02412">
    <property type="entry name" value="TSP_3"/>
    <property type="match status" value="5"/>
</dbReference>
<dbReference type="Gene3D" id="2.60.120.200">
    <property type="match status" value="1"/>
</dbReference>
<evidence type="ECO:0000313" key="14">
    <source>
        <dbReference type="Proteomes" id="UP000515135"/>
    </source>
</evidence>
<dbReference type="GO" id="GO:0007155">
    <property type="term" value="P:cell adhesion"/>
    <property type="evidence" value="ECO:0007669"/>
    <property type="project" value="UniProtKB-KW"/>
</dbReference>
<comment type="similarity">
    <text evidence="1">Belongs to the thrombospondin family.</text>
</comment>
<dbReference type="FunFam" id="4.10.1080.10:FF:000001">
    <property type="entry name" value="Thrombospondin 3"/>
    <property type="match status" value="1"/>
</dbReference>
<dbReference type="InterPro" id="IPR017897">
    <property type="entry name" value="Thrombospondin_3_rpt"/>
</dbReference>
<dbReference type="FunFam" id="2.60.120.200:FF:000002">
    <property type="entry name" value="Thrombospondin 3"/>
    <property type="match status" value="1"/>
</dbReference>
<dbReference type="PROSITE" id="PS50026">
    <property type="entry name" value="EGF_3"/>
    <property type="match status" value="1"/>
</dbReference>
<keyword evidence="3" id="KW-0732">Signal</keyword>
<dbReference type="InterPro" id="IPR000152">
    <property type="entry name" value="EGF-type_Asp/Asn_hydroxyl_site"/>
</dbReference>
<evidence type="ECO:0000259" key="12">
    <source>
        <dbReference type="PROSITE" id="PS50026"/>
    </source>
</evidence>
<evidence type="ECO:0000256" key="2">
    <source>
        <dbReference type="ARBA" id="ARBA00022536"/>
    </source>
</evidence>
<dbReference type="SUPFAM" id="SSF103647">
    <property type="entry name" value="TSP type-3 repeat"/>
    <property type="match status" value="3"/>
</dbReference>
<dbReference type="SUPFAM" id="SSF49899">
    <property type="entry name" value="Concanavalin A-like lectins/glucanases"/>
    <property type="match status" value="1"/>
</dbReference>
<dbReference type="InterPro" id="IPR003367">
    <property type="entry name" value="Thrombospondin_3-like_rpt"/>
</dbReference>
<evidence type="ECO:0000256" key="7">
    <source>
        <dbReference type="ARBA" id="ARBA00023157"/>
    </source>
</evidence>
<dbReference type="PROSITE" id="PS01186">
    <property type="entry name" value="EGF_2"/>
    <property type="match status" value="2"/>
</dbReference>
<evidence type="ECO:0000256" key="9">
    <source>
        <dbReference type="PROSITE-ProRule" id="PRU00076"/>
    </source>
</evidence>
<accession>A0A6P4YRI4</accession>
<keyword evidence="2 9" id="KW-0245">EGF-like domain</keyword>
<dbReference type="PROSITE" id="PS51234">
    <property type="entry name" value="TSP3"/>
    <property type="match status" value="2"/>
</dbReference>
<dbReference type="Pfam" id="PF05735">
    <property type="entry name" value="TSP_C"/>
    <property type="match status" value="1"/>
</dbReference>
<feature type="repeat" description="TSP type-3" evidence="10">
    <location>
        <begin position="158"/>
        <end position="193"/>
    </location>
</feature>
<keyword evidence="7 9" id="KW-1015">Disulfide bond</keyword>
<evidence type="ECO:0000256" key="5">
    <source>
        <dbReference type="ARBA" id="ARBA00022837"/>
    </source>
</evidence>
<dbReference type="Pfam" id="PF12661">
    <property type="entry name" value="hEGF"/>
    <property type="match status" value="1"/>
</dbReference>
<dbReference type="PROSITE" id="PS00022">
    <property type="entry name" value="EGF_1"/>
    <property type="match status" value="1"/>
</dbReference>
<reference evidence="15" key="1">
    <citation type="submission" date="2025-08" db="UniProtKB">
        <authorList>
            <consortium name="RefSeq"/>
        </authorList>
    </citation>
    <scope>IDENTIFICATION</scope>
    <source>
        <tissue evidence="15">Gonad</tissue>
    </source>
</reference>
<dbReference type="AlphaFoldDB" id="A0A6P4YRI4"/>
<dbReference type="InterPro" id="IPR018097">
    <property type="entry name" value="EGF_Ca-bd_CS"/>
</dbReference>
<dbReference type="InterPro" id="IPR008859">
    <property type="entry name" value="Thrombospondin_C"/>
</dbReference>
<dbReference type="SMART" id="SM00179">
    <property type="entry name" value="EGF_CA"/>
    <property type="match status" value="2"/>
</dbReference>
<feature type="repeat" description="TSP type-3" evidence="10">
    <location>
        <begin position="217"/>
        <end position="252"/>
    </location>
</feature>
<dbReference type="CDD" id="cd00054">
    <property type="entry name" value="EGF_CA"/>
    <property type="match status" value="1"/>
</dbReference>
<evidence type="ECO:0000256" key="1">
    <source>
        <dbReference type="ARBA" id="ARBA00009456"/>
    </source>
</evidence>
<dbReference type="PROSITE" id="PS51236">
    <property type="entry name" value="TSP_CTER"/>
    <property type="match status" value="1"/>
</dbReference>
<dbReference type="Proteomes" id="UP000515135">
    <property type="component" value="Unplaced"/>
</dbReference>
<dbReference type="FunFam" id="2.10.25.10:FF:000004">
    <property type="entry name" value="Neurogenic locus notch 1"/>
    <property type="match status" value="1"/>
</dbReference>
<keyword evidence="8" id="KW-0325">Glycoprotein</keyword>
<feature type="domain" description="TSP C-terminal" evidence="13">
    <location>
        <begin position="389"/>
        <end position="593"/>
    </location>
</feature>
<protein>
    <submittedName>
        <fullName evidence="15">Cartilage oligomeric matrix protein-like</fullName>
    </submittedName>
</protein>
<evidence type="ECO:0000256" key="10">
    <source>
        <dbReference type="PROSITE-ProRule" id="PRU00634"/>
    </source>
</evidence>